<dbReference type="Pfam" id="PF03791">
    <property type="entry name" value="KNOX2"/>
    <property type="match status" value="1"/>
</dbReference>
<dbReference type="AlphaFoldDB" id="A0AAW1WQ79"/>
<evidence type="ECO:0000256" key="2">
    <source>
        <dbReference type="ARBA" id="ARBA00023242"/>
    </source>
</evidence>
<dbReference type="GO" id="GO:0003677">
    <property type="term" value="F:DNA binding"/>
    <property type="evidence" value="ECO:0007669"/>
    <property type="project" value="InterPro"/>
</dbReference>
<keyword evidence="7" id="KW-1185">Reference proteome</keyword>
<dbReference type="SMART" id="SM01255">
    <property type="entry name" value="KNOX1"/>
    <property type="match status" value="1"/>
</dbReference>
<evidence type="ECO:0000259" key="5">
    <source>
        <dbReference type="SMART" id="SM01256"/>
    </source>
</evidence>
<dbReference type="EMBL" id="JBEDUW010000005">
    <property type="protein sequence ID" value="KAK9925753.1"/>
    <property type="molecule type" value="Genomic_DNA"/>
</dbReference>
<evidence type="ECO:0000256" key="1">
    <source>
        <dbReference type="ARBA" id="ARBA00004123"/>
    </source>
</evidence>
<evidence type="ECO:0000313" key="7">
    <source>
        <dbReference type="Proteomes" id="UP001457282"/>
    </source>
</evidence>
<proteinExistence type="predicted"/>
<dbReference type="PANTHER" id="PTHR48452:SF1">
    <property type="entry name" value="FUSED COMPOUND LEAF 1"/>
    <property type="match status" value="1"/>
</dbReference>
<dbReference type="InterPro" id="IPR005540">
    <property type="entry name" value="KNOX1"/>
</dbReference>
<dbReference type="SMART" id="SM01256">
    <property type="entry name" value="KNOX2"/>
    <property type="match status" value="1"/>
</dbReference>
<protein>
    <recommendedName>
        <fullName evidence="8">Homeobox protein knotted-1-like 1</fullName>
    </recommendedName>
</protein>
<evidence type="ECO:0000313" key="6">
    <source>
        <dbReference type="EMBL" id="KAK9925753.1"/>
    </source>
</evidence>
<evidence type="ECO:0000259" key="4">
    <source>
        <dbReference type="SMART" id="SM01255"/>
    </source>
</evidence>
<feature type="region of interest" description="Disordered" evidence="3">
    <location>
        <begin position="1"/>
        <end position="36"/>
    </location>
</feature>
<evidence type="ECO:0008006" key="8">
    <source>
        <dbReference type="Google" id="ProtNLM"/>
    </source>
</evidence>
<comment type="subcellular location">
    <subcellularLocation>
        <location evidence="1">Nucleus</location>
    </subcellularLocation>
</comment>
<comment type="caution">
    <text evidence="6">The sequence shown here is derived from an EMBL/GenBank/DDBJ whole genome shotgun (WGS) entry which is preliminary data.</text>
</comment>
<name>A0AAW1WQ79_RUBAR</name>
<dbReference type="Pfam" id="PF03790">
    <property type="entry name" value="KNOX1"/>
    <property type="match status" value="1"/>
</dbReference>
<sequence length="151" mass="16835">METERGSGNDIHTSPPLDRKEKNDEEEEEEEAANNAIDLKKRISGHPMYELLVQTHLDCLKAGGVDTVDLERNDSKDMKQVPGAPTLDESTELDQFMEAYCLALGKLKEAIEEPQQDSMVFINNMHLQLKELTAYSHPPEPATATVHTSGT</sequence>
<dbReference type="Proteomes" id="UP001457282">
    <property type="component" value="Unassembled WGS sequence"/>
</dbReference>
<feature type="domain" description="KNOX1" evidence="4">
    <location>
        <begin position="37"/>
        <end position="82"/>
    </location>
</feature>
<dbReference type="GO" id="GO:0005634">
    <property type="term" value="C:nucleus"/>
    <property type="evidence" value="ECO:0007669"/>
    <property type="project" value="UniProtKB-SubCell"/>
</dbReference>
<keyword evidence="2" id="KW-0539">Nucleus</keyword>
<feature type="domain" description="KNOX2" evidence="5">
    <location>
        <begin position="83"/>
        <end position="134"/>
    </location>
</feature>
<gene>
    <name evidence="6" type="ORF">M0R45_023018</name>
</gene>
<dbReference type="InterPro" id="IPR005541">
    <property type="entry name" value="KNOX2"/>
</dbReference>
<evidence type="ECO:0000256" key="3">
    <source>
        <dbReference type="SAM" id="MobiDB-lite"/>
    </source>
</evidence>
<accession>A0AAW1WQ79</accession>
<organism evidence="6 7">
    <name type="scientific">Rubus argutus</name>
    <name type="common">Southern blackberry</name>
    <dbReference type="NCBI Taxonomy" id="59490"/>
    <lineage>
        <taxon>Eukaryota</taxon>
        <taxon>Viridiplantae</taxon>
        <taxon>Streptophyta</taxon>
        <taxon>Embryophyta</taxon>
        <taxon>Tracheophyta</taxon>
        <taxon>Spermatophyta</taxon>
        <taxon>Magnoliopsida</taxon>
        <taxon>eudicotyledons</taxon>
        <taxon>Gunneridae</taxon>
        <taxon>Pentapetalae</taxon>
        <taxon>rosids</taxon>
        <taxon>fabids</taxon>
        <taxon>Rosales</taxon>
        <taxon>Rosaceae</taxon>
        <taxon>Rosoideae</taxon>
        <taxon>Rosoideae incertae sedis</taxon>
        <taxon>Rubus</taxon>
    </lineage>
</organism>
<dbReference type="PANTHER" id="PTHR48452">
    <property type="entry name" value="FUSED COMPOUND LEAF 1"/>
    <property type="match status" value="1"/>
</dbReference>
<reference evidence="6 7" key="1">
    <citation type="journal article" date="2023" name="G3 (Bethesda)">
        <title>A chromosome-length genome assembly and annotation of blackberry (Rubus argutus, cv. 'Hillquist').</title>
        <authorList>
            <person name="Bruna T."/>
            <person name="Aryal R."/>
            <person name="Dudchenko O."/>
            <person name="Sargent D.J."/>
            <person name="Mead D."/>
            <person name="Buti M."/>
            <person name="Cavallini A."/>
            <person name="Hytonen T."/>
            <person name="Andres J."/>
            <person name="Pham M."/>
            <person name="Weisz D."/>
            <person name="Mascagni F."/>
            <person name="Usai G."/>
            <person name="Natali L."/>
            <person name="Bassil N."/>
            <person name="Fernandez G.E."/>
            <person name="Lomsadze A."/>
            <person name="Armour M."/>
            <person name="Olukolu B."/>
            <person name="Poorten T."/>
            <person name="Britton C."/>
            <person name="Davik J."/>
            <person name="Ashrafi H."/>
            <person name="Aiden E.L."/>
            <person name="Borodovsky M."/>
            <person name="Worthington M."/>
        </authorList>
    </citation>
    <scope>NUCLEOTIDE SEQUENCE [LARGE SCALE GENOMIC DNA]</scope>
    <source>
        <strain evidence="6">PI 553951</strain>
    </source>
</reference>